<evidence type="ECO:0000256" key="1">
    <source>
        <dbReference type="SAM" id="SignalP"/>
    </source>
</evidence>
<keyword evidence="3" id="KW-1185">Reference proteome</keyword>
<feature type="signal peptide" evidence="1">
    <location>
        <begin position="1"/>
        <end position="25"/>
    </location>
</feature>
<name>A0ABT1HPN8_STRSD</name>
<dbReference type="InterPro" id="IPR015943">
    <property type="entry name" value="WD40/YVTN_repeat-like_dom_sf"/>
</dbReference>
<evidence type="ECO:0000313" key="3">
    <source>
        <dbReference type="Proteomes" id="UP001205311"/>
    </source>
</evidence>
<evidence type="ECO:0008006" key="4">
    <source>
        <dbReference type="Google" id="ProtNLM"/>
    </source>
</evidence>
<evidence type="ECO:0000313" key="2">
    <source>
        <dbReference type="EMBL" id="MCP2257479.1"/>
    </source>
</evidence>
<comment type="caution">
    <text evidence="2">The sequence shown here is derived from an EMBL/GenBank/DDBJ whole genome shotgun (WGS) entry which is preliminary data.</text>
</comment>
<feature type="chain" id="PRO_5045642492" description="Lipoprotein" evidence="1">
    <location>
        <begin position="26"/>
        <end position="338"/>
    </location>
</feature>
<dbReference type="PROSITE" id="PS51257">
    <property type="entry name" value="PROKAR_LIPOPROTEIN"/>
    <property type="match status" value="1"/>
</dbReference>
<keyword evidence="1" id="KW-0732">Signal</keyword>
<organism evidence="2 3">
    <name type="scientific">Streptoalloteichus tenebrarius (strain ATCC 17920 / DSM 40477 / JCM 4838 / CBS 697.72 / NBRC 16177 / NCIMB 11028 / NRRL B-12390 / A12253. 1 / ISP 5477)</name>
    <name type="common">Streptomyces tenebrarius</name>
    <dbReference type="NCBI Taxonomy" id="1933"/>
    <lineage>
        <taxon>Bacteria</taxon>
        <taxon>Bacillati</taxon>
        <taxon>Actinomycetota</taxon>
        <taxon>Actinomycetes</taxon>
        <taxon>Pseudonocardiales</taxon>
        <taxon>Pseudonocardiaceae</taxon>
        <taxon>Streptoalloteichus</taxon>
    </lineage>
</organism>
<protein>
    <recommendedName>
        <fullName evidence="4">Lipoprotein</fullName>
    </recommendedName>
</protein>
<dbReference type="SUPFAM" id="SSF75011">
    <property type="entry name" value="3-carboxy-cis,cis-mucoante lactonizing enzyme"/>
    <property type="match status" value="1"/>
</dbReference>
<dbReference type="Gene3D" id="2.130.10.10">
    <property type="entry name" value="YVTN repeat-like/Quinoprotein amine dehydrogenase"/>
    <property type="match status" value="1"/>
</dbReference>
<sequence>MRRVVAVLVAGAAVLAGCSSGDGQAGEALQVARSLVAPTPAAAPPAKATPAGTVHPLARQVTAMTVDQASRTLAVAVRQPDELLLFGLDDLAGTPRAVALPGAVDQLTPTGAGSELFAPVPSADQLLRIKLPGGEVDRVPVSGQPTGAVTVGDRTVVTTPGTRGVTILRGGHEERRVEGLQGAAVPLLSDSRVLVVDRLHTSVTPVDLDKGTLGAALRAGDGASNAVVDRFGRAFVVDTRGGELMAFTESPNQPLLMRLRYPVPGAPWGIAYDGRRDLLWITLTEKNELVGYDVSGAEPVERHRVPTVHQPNAVAVDQESGRVLVASADSGGVQVVQP</sequence>
<gene>
    <name evidence="2" type="ORF">LX15_001164</name>
</gene>
<reference evidence="2 3" key="1">
    <citation type="submission" date="2022-06" db="EMBL/GenBank/DDBJ databases">
        <title>Genomic Encyclopedia of Archaeal and Bacterial Type Strains, Phase II (KMG-II): from individual species to whole genera.</title>
        <authorList>
            <person name="Goeker M."/>
        </authorList>
    </citation>
    <scope>NUCLEOTIDE SEQUENCE [LARGE SCALE GENOMIC DNA]</scope>
    <source>
        <strain evidence="2 3">DSM 40477</strain>
    </source>
</reference>
<proteinExistence type="predicted"/>
<dbReference type="EMBL" id="JAMTCP010000004">
    <property type="protein sequence ID" value="MCP2257479.1"/>
    <property type="molecule type" value="Genomic_DNA"/>
</dbReference>
<dbReference type="Proteomes" id="UP001205311">
    <property type="component" value="Unassembled WGS sequence"/>
</dbReference>
<accession>A0ABT1HPN8</accession>